<reference evidence="2 3" key="1">
    <citation type="submission" date="2021-05" db="EMBL/GenBank/DDBJ databases">
        <title>Novel Bacillus species.</title>
        <authorList>
            <person name="Liu G."/>
        </authorList>
    </citation>
    <scope>NUCLEOTIDE SEQUENCE [LARGE SCALE GENOMIC DNA]</scope>
    <source>
        <strain evidence="2 3">FJAT-49732</strain>
    </source>
</reference>
<dbReference type="Pfam" id="PF18864">
    <property type="entry name" value="AbiTii"/>
    <property type="match status" value="1"/>
</dbReference>
<feature type="domain" description="AbiTii" evidence="1">
    <location>
        <begin position="5"/>
        <end position="184"/>
    </location>
</feature>
<dbReference type="AlphaFoldDB" id="A0A942YL68"/>
<name>A0A942YL68_9BACI</name>
<dbReference type="Proteomes" id="UP000682713">
    <property type="component" value="Unassembled WGS sequence"/>
</dbReference>
<proteinExistence type="predicted"/>
<comment type="caution">
    <text evidence="2">The sequence shown here is derived from an EMBL/GenBank/DDBJ whole genome shotgun (WGS) entry which is preliminary data.</text>
</comment>
<gene>
    <name evidence="2" type="ORF">KHA93_06615</name>
</gene>
<dbReference type="EMBL" id="JAGYPJ010000001">
    <property type="protein sequence ID" value="MBS4199325.1"/>
    <property type="molecule type" value="Genomic_DNA"/>
</dbReference>
<evidence type="ECO:0000313" key="3">
    <source>
        <dbReference type="Proteomes" id="UP000682713"/>
    </source>
</evidence>
<evidence type="ECO:0000313" key="2">
    <source>
        <dbReference type="EMBL" id="MBS4199325.1"/>
    </source>
</evidence>
<sequence length="227" mass="25705">MARSQLLKDVVNGKESIESILLRLKVILSDLDNDAIINWVEGELKGYKEQIEVPPYRVLRGAPKGTYIINQVAQYTNANVPLRHILSEVLIDKMVTLDVTDSIGALQNILNSENRDHYQKLIPTEFCHTISTMELQITGMTIYYGANQLDAIVSNVKAKLVEVIMELEKQFENLDDLDIKDQVVDNREKKEEVVGNIQQIIFDNSINVGDRNKIGRSKLGHWFGGGR</sequence>
<keyword evidence="3" id="KW-1185">Reference proteome</keyword>
<organism evidence="2 3">
    <name type="scientific">Lederbergia citrisecunda</name>
    <dbReference type="NCBI Taxonomy" id="2833583"/>
    <lineage>
        <taxon>Bacteria</taxon>
        <taxon>Bacillati</taxon>
        <taxon>Bacillota</taxon>
        <taxon>Bacilli</taxon>
        <taxon>Bacillales</taxon>
        <taxon>Bacillaceae</taxon>
        <taxon>Lederbergia</taxon>
    </lineage>
</organism>
<dbReference type="InterPro" id="IPR041304">
    <property type="entry name" value="AbiTii"/>
</dbReference>
<protein>
    <recommendedName>
        <fullName evidence="1">AbiTii domain-containing protein</fullName>
    </recommendedName>
</protein>
<evidence type="ECO:0000259" key="1">
    <source>
        <dbReference type="Pfam" id="PF18864"/>
    </source>
</evidence>
<accession>A0A942YL68</accession>